<keyword evidence="2" id="KW-1185">Reference proteome</keyword>
<dbReference type="EMBL" id="JARBDR010000246">
    <property type="protein sequence ID" value="KAJ8316789.1"/>
    <property type="molecule type" value="Genomic_DNA"/>
</dbReference>
<proteinExistence type="predicted"/>
<evidence type="ECO:0000313" key="1">
    <source>
        <dbReference type="EMBL" id="KAJ8316789.1"/>
    </source>
</evidence>
<comment type="caution">
    <text evidence="1">The sequence shown here is derived from an EMBL/GenBank/DDBJ whole genome shotgun (WGS) entry which is preliminary data.</text>
</comment>
<protein>
    <submittedName>
        <fullName evidence="1">Uncharacterized protein</fullName>
    </submittedName>
</protein>
<reference evidence="1 2" key="1">
    <citation type="submission" date="2022-12" db="EMBL/GenBank/DDBJ databases">
        <title>Chromosome-level genome of Tegillarca granosa.</title>
        <authorList>
            <person name="Kim J."/>
        </authorList>
    </citation>
    <scope>NUCLEOTIDE SEQUENCE [LARGE SCALE GENOMIC DNA]</scope>
    <source>
        <strain evidence="1">Teg-2019</strain>
        <tissue evidence="1">Adductor muscle</tissue>
    </source>
</reference>
<name>A0ABQ9FHP1_TEGGR</name>
<organism evidence="1 2">
    <name type="scientific">Tegillarca granosa</name>
    <name type="common">Malaysian cockle</name>
    <name type="synonym">Anadara granosa</name>
    <dbReference type="NCBI Taxonomy" id="220873"/>
    <lineage>
        <taxon>Eukaryota</taxon>
        <taxon>Metazoa</taxon>
        <taxon>Spiralia</taxon>
        <taxon>Lophotrochozoa</taxon>
        <taxon>Mollusca</taxon>
        <taxon>Bivalvia</taxon>
        <taxon>Autobranchia</taxon>
        <taxon>Pteriomorphia</taxon>
        <taxon>Arcoida</taxon>
        <taxon>Arcoidea</taxon>
        <taxon>Arcidae</taxon>
        <taxon>Tegillarca</taxon>
    </lineage>
</organism>
<accession>A0ABQ9FHP1</accession>
<sequence>MLTEIRFAVGGRNQETCTIYYFANGAVGWYGVTVQIEDFETDSNINTNPLSSVPLQFLAQVFESNELCSSKPTFIGPTPTDSSCIGIPFNTVYHSTIVANASSKSDSIREINTVSPVGMTKSAVLPYGTSGTSYYINVTWSPMTSQQGSHIFCFSAVNLARLSSDQTCVTLVVGGMTK</sequence>
<gene>
    <name evidence="1" type="ORF">KUTeg_004693</name>
</gene>
<dbReference type="Proteomes" id="UP001217089">
    <property type="component" value="Unassembled WGS sequence"/>
</dbReference>
<evidence type="ECO:0000313" key="2">
    <source>
        <dbReference type="Proteomes" id="UP001217089"/>
    </source>
</evidence>